<feature type="compositionally biased region" description="Polar residues" evidence="1">
    <location>
        <begin position="475"/>
        <end position="485"/>
    </location>
</feature>
<dbReference type="PANTHER" id="PTHR30383">
    <property type="entry name" value="THIOESTERASE 1/PROTEASE 1/LYSOPHOSPHOLIPASE L1"/>
    <property type="match status" value="1"/>
</dbReference>
<dbReference type="Pfam" id="PF16403">
    <property type="entry name" value="Bact_surface_Ig-like"/>
    <property type="match status" value="1"/>
</dbReference>
<gene>
    <name evidence="6" type="ORF">E4U82_03140</name>
</gene>
<keyword evidence="7" id="KW-1185">Reference proteome</keyword>
<reference evidence="6 7" key="1">
    <citation type="submission" date="2019-03" db="EMBL/GenBank/DDBJ databases">
        <title>Genome sequence of Lentibacillus salicampi ATCC BAA-719.</title>
        <authorList>
            <person name="Maclea K.S."/>
            <person name="Simoes Junior M."/>
        </authorList>
    </citation>
    <scope>NUCLEOTIDE SEQUENCE [LARGE SCALE GENOMIC DNA]</scope>
    <source>
        <strain evidence="6 7">ATCC BAA-719</strain>
    </source>
</reference>
<dbReference type="InterPro" id="IPR051532">
    <property type="entry name" value="Ester_Hydrolysis_Enzymes"/>
</dbReference>
<dbReference type="PANTHER" id="PTHR30383:SF27">
    <property type="entry name" value="SPORE GERMINATION LIPASE LIPC"/>
    <property type="match status" value="1"/>
</dbReference>
<dbReference type="InterPro" id="IPR013783">
    <property type="entry name" value="Ig-like_fold"/>
</dbReference>
<evidence type="ECO:0000259" key="5">
    <source>
        <dbReference type="Pfam" id="PF16403"/>
    </source>
</evidence>
<dbReference type="EMBL" id="SRHY01000002">
    <property type="protein sequence ID" value="TFJ94266.1"/>
    <property type="molecule type" value="Genomic_DNA"/>
</dbReference>
<dbReference type="AlphaFoldDB" id="A0A4Y9AEL2"/>
<keyword evidence="2" id="KW-1133">Transmembrane helix</keyword>
<evidence type="ECO:0000256" key="1">
    <source>
        <dbReference type="SAM" id="MobiDB-lite"/>
    </source>
</evidence>
<organism evidence="6 7">
    <name type="scientific">Lentibacillus salicampi</name>
    <dbReference type="NCBI Taxonomy" id="175306"/>
    <lineage>
        <taxon>Bacteria</taxon>
        <taxon>Bacillati</taxon>
        <taxon>Bacillota</taxon>
        <taxon>Bacilli</taxon>
        <taxon>Bacillales</taxon>
        <taxon>Bacillaceae</taxon>
        <taxon>Lentibacillus</taxon>
    </lineage>
</organism>
<evidence type="ECO:0000256" key="3">
    <source>
        <dbReference type="SAM" id="SignalP"/>
    </source>
</evidence>
<evidence type="ECO:0000313" key="7">
    <source>
        <dbReference type="Proteomes" id="UP000298484"/>
    </source>
</evidence>
<dbReference type="OrthoDB" id="1815486at2"/>
<dbReference type="InterPro" id="IPR035986">
    <property type="entry name" value="PKD_dom_sf"/>
</dbReference>
<protein>
    <submittedName>
        <fullName evidence="6">DUF5011 domain-containing protein</fullName>
    </submittedName>
</protein>
<dbReference type="InterPro" id="IPR013830">
    <property type="entry name" value="SGNH_hydro"/>
</dbReference>
<proteinExistence type="predicted"/>
<feature type="transmembrane region" description="Helical" evidence="2">
    <location>
        <begin position="538"/>
        <end position="556"/>
    </location>
</feature>
<dbReference type="SUPFAM" id="SSF52266">
    <property type="entry name" value="SGNH hydrolase"/>
    <property type="match status" value="1"/>
</dbReference>
<keyword evidence="3" id="KW-0732">Signal</keyword>
<feature type="domain" description="Pesticidal crystal protein Cry22Aa Ig-like" evidence="5">
    <location>
        <begin position="259"/>
        <end position="330"/>
    </location>
</feature>
<evidence type="ECO:0000259" key="4">
    <source>
        <dbReference type="Pfam" id="PF13472"/>
    </source>
</evidence>
<keyword evidence="2" id="KW-0472">Membrane</keyword>
<dbReference type="InterPro" id="IPR032179">
    <property type="entry name" value="Cry22Aa_Ig-like"/>
</dbReference>
<comment type="caution">
    <text evidence="6">The sequence shown here is derived from an EMBL/GenBank/DDBJ whole genome shotgun (WGS) entry which is preliminary data.</text>
</comment>
<feature type="domain" description="SGNH hydrolase-type esterase" evidence="4">
    <location>
        <begin position="38"/>
        <end position="239"/>
    </location>
</feature>
<dbReference type="Gene3D" id="3.40.50.1110">
    <property type="entry name" value="SGNH hydrolase"/>
    <property type="match status" value="1"/>
</dbReference>
<dbReference type="Pfam" id="PF13472">
    <property type="entry name" value="Lipase_GDSL_2"/>
    <property type="match status" value="1"/>
</dbReference>
<feature type="region of interest" description="Disordered" evidence="1">
    <location>
        <begin position="475"/>
        <end position="498"/>
    </location>
</feature>
<keyword evidence="2" id="KW-0812">Transmembrane</keyword>
<dbReference type="Proteomes" id="UP000298484">
    <property type="component" value="Unassembled WGS sequence"/>
</dbReference>
<feature type="compositionally biased region" description="Basic and acidic residues" evidence="1">
    <location>
        <begin position="486"/>
        <end position="498"/>
    </location>
</feature>
<dbReference type="RefSeq" id="WP_135108581.1">
    <property type="nucleotide sequence ID" value="NZ_SRHY01000002.1"/>
</dbReference>
<sequence>MKLVKNSFLLSLLMIFLLFPVHTLADSEQYDQDFDYVALGDSLAAGYLNEPDEDGNRRIGNGYPVYIQDGIENQYGYDVNLINAGVGGFTTEDVYIQLSNNTNGIMGAIADADLITIGAGANDVLQKVDIENVGPEAIEEATSAINQINSNMEKIFDEIANINPDAPIFVLGYYNALPYLEEKQSLIVPMIDAMNQTLKEVAQSNDAIFIPTFEAFEGKHETYLPNPNDIHPNEAGYEVIADKFLEEIVPAIDAVKPIISINGDESMKLAAGVKYEELGASAEDNIDGDLSKQIKVSGEVNTNEPGEYPVTYTVTDTAGNTATVTRLVTVVKPEQITVTPSEKTEVSPGVTVMIKGTETTLTVPSDIPWGTTLEVYDASDSEKVTGAEGLALAGDVYNFKLTFPSEGKGTSGSYALQMGYDADKFDADQVAIYHFQPDSGEWKKQNGTVDEKSETITLKSSRLLTYGVFVKASEDNNQNDSVENTGQKDDESGQNRDCKCDEEDTAVTYNDRGETKESTYDPLVKGGELPETVTNNPLMILIGSLTALIGGILIAFRGKHAS</sequence>
<accession>A0A4Y9AEL2</accession>
<evidence type="ECO:0000256" key="2">
    <source>
        <dbReference type="SAM" id="Phobius"/>
    </source>
</evidence>
<name>A0A4Y9AEL2_9BACI</name>
<dbReference type="GO" id="GO:0004622">
    <property type="term" value="F:phosphatidylcholine lysophospholipase activity"/>
    <property type="evidence" value="ECO:0007669"/>
    <property type="project" value="TreeGrafter"/>
</dbReference>
<feature type="signal peptide" evidence="3">
    <location>
        <begin position="1"/>
        <end position="25"/>
    </location>
</feature>
<dbReference type="Gene3D" id="2.60.40.10">
    <property type="entry name" value="Immunoglobulins"/>
    <property type="match status" value="1"/>
</dbReference>
<dbReference type="InterPro" id="IPR036514">
    <property type="entry name" value="SGNH_hydro_sf"/>
</dbReference>
<feature type="chain" id="PRO_5021444823" evidence="3">
    <location>
        <begin position="26"/>
        <end position="562"/>
    </location>
</feature>
<evidence type="ECO:0000313" key="6">
    <source>
        <dbReference type="EMBL" id="TFJ94266.1"/>
    </source>
</evidence>
<dbReference type="SUPFAM" id="SSF49299">
    <property type="entry name" value="PKD domain"/>
    <property type="match status" value="1"/>
</dbReference>